<name>A0AAV7VLD1_PLEWA</name>
<dbReference type="EMBL" id="JANPWB010000003">
    <property type="protein sequence ID" value="KAJ1200829.1"/>
    <property type="molecule type" value="Genomic_DNA"/>
</dbReference>
<dbReference type="Proteomes" id="UP001066276">
    <property type="component" value="Chromosome 2_1"/>
</dbReference>
<evidence type="ECO:0000256" key="1">
    <source>
        <dbReference type="SAM" id="MobiDB-lite"/>
    </source>
</evidence>
<organism evidence="2 3">
    <name type="scientific">Pleurodeles waltl</name>
    <name type="common">Iberian ribbed newt</name>
    <dbReference type="NCBI Taxonomy" id="8319"/>
    <lineage>
        <taxon>Eukaryota</taxon>
        <taxon>Metazoa</taxon>
        <taxon>Chordata</taxon>
        <taxon>Craniata</taxon>
        <taxon>Vertebrata</taxon>
        <taxon>Euteleostomi</taxon>
        <taxon>Amphibia</taxon>
        <taxon>Batrachia</taxon>
        <taxon>Caudata</taxon>
        <taxon>Salamandroidea</taxon>
        <taxon>Salamandridae</taxon>
        <taxon>Pleurodelinae</taxon>
        <taxon>Pleurodeles</taxon>
    </lineage>
</organism>
<evidence type="ECO:0000313" key="2">
    <source>
        <dbReference type="EMBL" id="KAJ1200829.1"/>
    </source>
</evidence>
<gene>
    <name evidence="2" type="ORF">NDU88_004650</name>
</gene>
<comment type="caution">
    <text evidence="2">The sequence shown here is derived from an EMBL/GenBank/DDBJ whole genome shotgun (WGS) entry which is preliminary data.</text>
</comment>
<feature type="compositionally biased region" description="Basic and acidic residues" evidence="1">
    <location>
        <begin position="166"/>
        <end position="177"/>
    </location>
</feature>
<feature type="region of interest" description="Disordered" evidence="1">
    <location>
        <begin position="155"/>
        <end position="193"/>
    </location>
</feature>
<dbReference type="AlphaFoldDB" id="A0AAV7VLD1"/>
<keyword evidence="3" id="KW-1185">Reference proteome</keyword>
<protein>
    <submittedName>
        <fullName evidence="2">Uncharacterized protein</fullName>
    </submittedName>
</protein>
<reference evidence="2" key="1">
    <citation type="journal article" date="2022" name="bioRxiv">
        <title>Sequencing and chromosome-scale assembly of the giantPleurodeles waltlgenome.</title>
        <authorList>
            <person name="Brown T."/>
            <person name="Elewa A."/>
            <person name="Iarovenko S."/>
            <person name="Subramanian E."/>
            <person name="Araus A.J."/>
            <person name="Petzold A."/>
            <person name="Susuki M."/>
            <person name="Suzuki K.-i.T."/>
            <person name="Hayashi T."/>
            <person name="Toyoda A."/>
            <person name="Oliveira C."/>
            <person name="Osipova E."/>
            <person name="Leigh N.D."/>
            <person name="Simon A."/>
            <person name="Yun M.H."/>
        </authorList>
    </citation>
    <scope>NUCLEOTIDE SEQUENCE</scope>
    <source>
        <strain evidence="2">20211129_DDA</strain>
        <tissue evidence="2">Liver</tissue>
    </source>
</reference>
<evidence type="ECO:0000313" key="3">
    <source>
        <dbReference type="Proteomes" id="UP001066276"/>
    </source>
</evidence>
<proteinExistence type="predicted"/>
<sequence length="226" mass="24375">MGPSCPCMSNQPFFARQRSRQGQLAPFYSSASWGGTAPQSTRLGLIPPGGVPPPHAWAKIQPVPRVQGTGPRPSGYLLPSTVQQREAQGLSQPNVVLWRPAVLPRAPCTCASGWSAAAQLHNRQDLIVPPHLLHCPGVPHLRLRGSGRLFALGATASTRSDPGSGRPKEFKGPDRGRQGSLSQPPPPLNRRAHVEPPYCLSFLAHPARESAPRLGRDRWLRPPPPS</sequence>
<accession>A0AAV7VLD1</accession>